<evidence type="ECO:0000313" key="1">
    <source>
        <dbReference type="EMBL" id="PQM35784.1"/>
    </source>
</evidence>
<sequence>MAVCGIEEKDKERAERIVKVALWCVQKRAMRNQKKFPASCRCVTYNFLATEMTFLGGKLWEIHLDTRRKIHGAAIVKAPDNNNSYHQVQCLLVYLSLLLNIYIEYFCLNLTIVERYPSTEGD</sequence>
<evidence type="ECO:0000313" key="2">
    <source>
        <dbReference type="Proteomes" id="UP000250321"/>
    </source>
</evidence>
<protein>
    <submittedName>
        <fullName evidence="1">Uncharacterized protein</fullName>
    </submittedName>
</protein>
<dbReference type="AlphaFoldDB" id="A0A314UHB6"/>
<keyword evidence="2" id="KW-1185">Reference proteome</keyword>
<gene>
    <name evidence="1" type="ORF">Pyn_40961</name>
</gene>
<accession>A0A314UHB6</accession>
<reference evidence="1 2" key="1">
    <citation type="submission" date="2018-02" db="EMBL/GenBank/DDBJ databases">
        <title>Draft genome of wild Prunus yedoensis var. nudiflora.</title>
        <authorList>
            <person name="Baek S."/>
            <person name="Kim J.-H."/>
            <person name="Choi K."/>
            <person name="Kim G.-B."/>
            <person name="Cho A."/>
            <person name="Jang H."/>
            <person name="Shin C.-H."/>
            <person name="Yu H.-J."/>
            <person name="Mun J.-H."/>
        </authorList>
    </citation>
    <scope>NUCLEOTIDE SEQUENCE [LARGE SCALE GENOMIC DNA]</scope>
    <source>
        <strain evidence="2">cv. Jeju island</strain>
        <tissue evidence="1">Leaf</tissue>
    </source>
</reference>
<organism evidence="1 2">
    <name type="scientific">Prunus yedoensis var. nudiflora</name>
    <dbReference type="NCBI Taxonomy" id="2094558"/>
    <lineage>
        <taxon>Eukaryota</taxon>
        <taxon>Viridiplantae</taxon>
        <taxon>Streptophyta</taxon>
        <taxon>Embryophyta</taxon>
        <taxon>Tracheophyta</taxon>
        <taxon>Spermatophyta</taxon>
        <taxon>Magnoliopsida</taxon>
        <taxon>eudicotyledons</taxon>
        <taxon>Gunneridae</taxon>
        <taxon>Pentapetalae</taxon>
        <taxon>rosids</taxon>
        <taxon>fabids</taxon>
        <taxon>Rosales</taxon>
        <taxon>Rosaceae</taxon>
        <taxon>Amygdaloideae</taxon>
        <taxon>Amygdaleae</taxon>
        <taxon>Prunus</taxon>
    </lineage>
</organism>
<dbReference type="EMBL" id="PJQY01003628">
    <property type="protein sequence ID" value="PQM35784.1"/>
    <property type="molecule type" value="Genomic_DNA"/>
</dbReference>
<dbReference type="Proteomes" id="UP000250321">
    <property type="component" value="Unassembled WGS sequence"/>
</dbReference>
<comment type="caution">
    <text evidence="1">The sequence shown here is derived from an EMBL/GenBank/DDBJ whole genome shotgun (WGS) entry which is preliminary data.</text>
</comment>
<proteinExistence type="predicted"/>
<name>A0A314UHB6_PRUYE</name>